<proteinExistence type="inferred from homology"/>
<dbReference type="InterPro" id="IPR002528">
    <property type="entry name" value="MATE_fam"/>
</dbReference>
<evidence type="ECO:0000256" key="2">
    <source>
        <dbReference type="ARBA" id="ARBA00010199"/>
    </source>
</evidence>
<dbReference type="EMBL" id="SMAR01000060">
    <property type="protein sequence ID" value="TCT28481.1"/>
    <property type="molecule type" value="Genomic_DNA"/>
</dbReference>
<evidence type="ECO:0000256" key="4">
    <source>
        <dbReference type="ARBA" id="ARBA00022989"/>
    </source>
</evidence>
<feature type="transmembrane region" description="Helical" evidence="6">
    <location>
        <begin position="51"/>
        <end position="73"/>
    </location>
</feature>
<dbReference type="GO" id="GO:0005886">
    <property type="term" value="C:plasma membrane"/>
    <property type="evidence" value="ECO:0007669"/>
    <property type="project" value="TreeGrafter"/>
</dbReference>
<evidence type="ECO:0000256" key="1">
    <source>
        <dbReference type="ARBA" id="ARBA00004141"/>
    </source>
</evidence>
<dbReference type="InterPro" id="IPR044644">
    <property type="entry name" value="DinF-like"/>
</dbReference>
<comment type="subcellular location">
    <subcellularLocation>
        <location evidence="1">Membrane</location>
        <topology evidence="1">Multi-pass membrane protein</topology>
    </subcellularLocation>
</comment>
<comment type="caution">
    <text evidence="7">The sequence shown here is derived from an EMBL/GenBank/DDBJ whole genome shotgun (WGS) entry which is preliminary data.</text>
</comment>
<dbReference type="PANTHER" id="PTHR42893">
    <property type="entry name" value="PROTEIN DETOXIFICATION 44, CHLOROPLASTIC-RELATED"/>
    <property type="match status" value="1"/>
</dbReference>
<keyword evidence="5 6" id="KW-0472">Membrane</keyword>
<reference evidence="7 8" key="1">
    <citation type="submission" date="2019-03" db="EMBL/GenBank/DDBJ databases">
        <title>Freshwater and sediment microbial communities from various areas in North America, analyzing microbe dynamics in response to fracking.</title>
        <authorList>
            <person name="Lamendella R."/>
        </authorList>
    </citation>
    <scope>NUCLEOTIDE SEQUENCE [LARGE SCALE GENOMIC DNA]</scope>
    <source>
        <strain evidence="7 8">175.2</strain>
    </source>
</reference>
<keyword evidence="8" id="KW-1185">Reference proteome</keyword>
<evidence type="ECO:0000313" key="7">
    <source>
        <dbReference type="EMBL" id="TCT28481.1"/>
    </source>
</evidence>
<feature type="transmembrane region" description="Helical" evidence="6">
    <location>
        <begin position="97"/>
        <end position="122"/>
    </location>
</feature>
<feature type="transmembrane region" description="Helical" evidence="6">
    <location>
        <begin position="12"/>
        <end position="31"/>
    </location>
</feature>
<dbReference type="PANTHER" id="PTHR42893:SF46">
    <property type="entry name" value="PROTEIN DETOXIFICATION 44, CHLOROPLASTIC"/>
    <property type="match status" value="1"/>
</dbReference>
<evidence type="ECO:0000313" key="8">
    <source>
        <dbReference type="Proteomes" id="UP000295097"/>
    </source>
</evidence>
<feature type="transmembrane region" description="Helical" evidence="6">
    <location>
        <begin position="279"/>
        <end position="298"/>
    </location>
</feature>
<feature type="transmembrane region" description="Helical" evidence="6">
    <location>
        <begin position="319"/>
        <end position="339"/>
    </location>
</feature>
<dbReference type="Proteomes" id="UP000295097">
    <property type="component" value="Unassembled WGS sequence"/>
</dbReference>
<feature type="transmembrane region" description="Helical" evidence="6">
    <location>
        <begin position="389"/>
        <end position="408"/>
    </location>
</feature>
<feature type="transmembrane region" description="Helical" evidence="6">
    <location>
        <begin position="414"/>
        <end position="432"/>
    </location>
</feature>
<dbReference type="Pfam" id="PF01554">
    <property type="entry name" value="MatE"/>
    <property type="match status" value="2"/>
</dbReference>
<evidence type="ECO:0000256" key="6">
    <source>
        <dbReference type="SAM" id="Phobius"/>
    </source>
</evidence>
<sequence>MSTRASENPRAFAVTHRLVLTIALPMMIAHLSTPLVGLVATGVIGQLKNEVLIGGVALAAVIFDVLFTTFNFLRGATTGFTAQAVGAHDRAGEQRMLLGGVLIALLSGLLIVLLHVPIGHLGLYLLGADGEVRDAGWVYYSWRVWSAPFALFNFVVFGWVIGRGEAVSALLLQLVLNGLNIALSFLWVLWMGFGLAGAGAASLVAEAVTALTGAGLILRHTERTLWSWPDLTSVKRMFSVNRDMMIRSFALLIGISLFTRQSGTLGVEILAANTILLRYYFLGVAFLDGFATAAEQLAGRSIGALYRPAFDRVVRLTTFWGVAFALALAAVFMATGPWVAGMMAPNDSTLRLAVDYLPYAAAMPLAGVIAFQMDGIFIGATWSREMRNLMLLSLATYLVAIAALQPVFGNHGLWIAMLVFQGVRSVAFRFMLPGLANRTFATGQGA</sequence>
<feature type="transmembrane region" description="Helical" evidence="6">
    <location>
        <begin position="196"/>
        <end position="218"/>
    </location>
</feature>
<dbReference type="RefSeq" id="WP_132314238.1">
    <property type="nucleotide sequence ID" value="NZ_SMAR01000060.1"/>
</dbReference>
<keyword evidence="4 6" id="KW-1133">Transmembrane helix</keyword>
<feature type="transmembrane region" description="Helical" evidence="6">
    <location>
        <begin position="142"/>
        <end position="162"/>
    </location>
</feature>
<keyword evidence="3 6" id="KW-0812">Transmembrane</keyword>
<protein>
    <submittedName>
        <fullName evidence="7">Putative MATE family efflux protein</fullName>
    </submittedName>
</protein>
<organism evidence="7 8">
    <name type="scientific">Martelella mediterranea</name>
    <dbReference type="NCBI Taxonomy" id="293089"/>
    <lineage>
        <taxon>Bacteria</taxon>
        <taxon>Pseudomonadati</taxon>
        <taxon>Pseudomonadota</taxon>
        <taxon>Alphaproteobacteria</taxon>
        <taxon>Hyphomicrobiales</taxon>
        <taxon>Aurantimonadaceae</taxon>
        <taxon>Martelella</taxon>
    </lineage>
</organism>
<evidence type="ECO:0000256" key="3">
    <source>
        <dbReference type="ARBA" id="ARBA00022692"/>
    </source>
</evidence>
<dbReference type="NCBIfam" id="TIGR00797">
    <property type="entry name" value="matE"/>
    <property type="match status" value="1"/>
</dbReference>
<feature type="transmembrane region" description="Helical" evidence="6">
    <location>
        <begin position="359"/>
        <end position="382"/>
    </location>
</feature>
<feature type="transmembrane region" description="Helical" evidence="6">
    <location>
        <begin position="244"/>
        <end position="259"/>
    </location>
</feature>
<dbReference type="CDD" id="cd13136">
    <property type="entry name" value="MATE_DinF_like"/>
    <property type="match status" value="1"/>
</dbReference>
<dbReference type="AlphaFoldDB" id="A0A4R3NFJ1"/>
<comment type="similarity">
    <text evidence="2">Belongs to the multi antimicrobial extrusion (MATE) (TC 2.A.66.1) family.</text>
</comment>
<gene>
    <name evidence="7" type="ORF">EDC90_106011</name>
</gene>
<dbReference type="OrthoDB" id="9789527at2"/>
<dbReference type="GO" id="GO:0042910">
    <property type="term" value="F:xenobiotic transmembrane transporter activity"/>
    <property type="evidence" value="ECO:0007669"/>
    <property type="project" value="InterPro"/>
</dbReference>
<dbReference type="GO" id="GO:0015297">
    <property type="term" value="F:antiporter activity"/>
    <property type="evidence" value="ECO:0007669"/>
    <property type="project" value="InterPro"/>
</dbReference>
<feature type="transmembrane region" description="Helical" evidence="6">
    <location>
        <begin position="169"/>
        <end position="190"/>
    </location>
</feature>
<evidence type="ECO:0000256" key="5">
    <source>
        <dbReference type="ARBA" id="ARBA00023136"/>
    </source>
</evidence>
<name>A0A4R3NFJ1_9HYPH</name>
<accession>A0A4R3NFJ1</accession>